<dbReference type="SUPFAM" id="SSF143865">
    <property type="entry name" value="CorA soluble domain-like"/>
    <property type="match status" value="1"/>
</dbReference>
<proteinExistence type="predicted"/>
<name>A0A6J4UE56_9BACT</name>
<accession>A0A6J4UE56</accession>
<dbReference type="Pfam" id="PF01544">
    <property type="entry name" value="CorA"/>
    <property type="match status" value="1"/>
</dbReference>
<dbReference type="Gene3D" id="3.30.460.20">
    <property type="entry name" value="CorA soluble domain-like"/>
    <property type="match status" value="1"/>
</dbReference>
<gene>
    <name evidence="1" type="ORF">AVDCRST_MAG19-555</name>
</gene>
<dbReference type="GO" id="GO:0016020">
    <property type="term" value="C:membrane"/>
    <property type="evidence" value="ECO:0007669"/>
    <property type="project" value="InterPro"/>
</dbReference>
<dbReference type="GO" id="GO:0046873">
    <property type="term" value="F:metal ion transmembrane transporter activity"/>
    <property type="evidence" value="ECO:0007669"/>
    <property type="project" value="InterPro"/>
</dbReference>
<dbReference type="AlphaFoldDB" id="A0A6J4UE56"/>
<dbReference type="InterPro" id="IPR002523">
    <property type="entry name" value="MgTranspt_CorA/ZnTranspt_ZntB"/>
</dbReference>
<evidence type="ECO:0000313" key="1">
    <source>
        <dbReference type="EMBL" id="CAA9548196.1"/>
    </source>
</evidence>
<dbReference type="EMBL" id="CADCWL010000024">
    <property type="protein sequence ID" value="CAA9548196.1"/>
    <property type="molecule type" value="Genomic_DNA"/>
</dbReference>
<dbReference type="InterPro" id="IPR045861">
    <property type="entry name" value="CorA_cytoplasmic_dom"/>
</dbReference>
<organism evidence="1">
    <name type="scientific">uncultured Thermomicrobiales bacterium</name>
    <dbReference type="NCBI Taxonomy" id="1645740"/>
    <lineage>
        <taxon>Bacteria</taxon>
        <taxon>Pseudomonadati</taxon>
        <taxon>Thermomicrobiota</taxon>
        <taxon>Thermomicrobia</taxon>
        <taxon>Thermomicrobiales</taxon>
        <taxon>environmental samples</taxon>
    </lineage>
</organism>
<protein>
    <submittedName>
        <fullName evidence="1">Magnesium and cobalt transport protein CorA</fullName>
    </submittedName>
</protein>
<sequence>MIVDGAIYVDGKRTEAPGSLEETYDACRAAGGVAWIGLLKPTRQESASVAAEFGLHELAVEDAVLAHQRPKAERFGDTLFVVLPAAR</sequence>
<reference evidence="1" key="1">
    <citation type="submission" date="2020-02" db="EMBL/GenBank/DDBJ databases">
        <authorList>
            <person name="Meier V. D."/>
        </authorList>
    </citation>
    <scope>NUCLEOTIDE SEQUENCE</scope>
    <source>
        <strain evidence="1">AVDCRST_MAG19</strain>
    </source>
</reference>